<evidence type="ECO:0000313" key="2">
    <source>
        <dbReference type="EMBL" id="GBO22885.1"/>
    </source>
</evidence>
<feature type="transmembrane region" description="Helical" evidence="1">
    <location>
        <begin position="44"/>
        <end position="63"/>
    </location>
</feature>
<keyword evidence="3" id="KW-1185">Reference proteome</keyword>
<proteinExistence type="predicted"/>
<reference evidence="2 3" key="1">
    <citation type="journal article" date="2019" name="Sci. Rep.">
        <title>Orb-weaving spider Araneus ventricosus genome elucidates the spidroin gene catalogue.</title>
        <authorList>
            <person name="Kono N."/>
            <person name="Nakamura H."/>
            <person name="Ohtoshi R."/>
            <person name="Moran D.A.P."/>
            <person name="Shinohara A."/>
            <person name="Yoshida Y."/>
            <person name="Fujiwara M."/>
            <person name="Mori M."/>
            <person name="Tomita M."/>
            <person name="Arakawa K."/>
        </authorList>
    </citation>
    <scope>NUCLEOTIDE SEQUENCE [LARGE SCALE GENOMIC DNA]</scope>
</reference>
<comment type="caution">
    <text evidence="2">The sequence shown here is derived from an EMBL/GenBank/DDBJ whole genome shotgun (WGS) entry which is preliminary data.</text>
</comment>
<evidence type="ECO:0000256" key="1">
    <source>
        <dbReference type="SAM" id="Phobius"/>
    </source>
</evidence>
<keyword evidence="1" id="KW-1133">Transmembrane helix</keyword>
<dbReference type="EMBL" id="BGPR01045951">
    <property type="protein sequence ID" value="GBO22885.1"/>
    <property type="molecule type" value="Genomic_DNA"/>
</dbReference>
<organism evidence="2 3">
    <name type="scientific">Araneus ventricosus</name>
    <name type="common">Orbweaver spider</name>
    <name type="synonym">Epeira ventricosa</name>
    <dbReference type="NCBI Taxonomy" id="182803"/>
    <lineage>
        <taxon>Eukaryota</taxon>
        <taxon>Metazoa</taxon>
        <taxon>Ecdysozoa</taxon>
        <taxon>Arthropoda</taxon>
        <taxon>Chelicerata</taxon>
        <taxon>Arachnida</taxon>
        <taxon>Araneae</taxon>
        <taxon>Araneomorphae</taxon>
        <taxon>Entelegynae</taxon>
        <taxon>Araneoidea</taxon>
        <taxon>Araneidae</taxon>
        <taxon>Araneus</taxon>
    </lineage>
</organism>
<dbReference type="Proteomes" id="UP000499080">
    <property type="component" value="Unassembled WGS sequence"/>
</dbReference>
<dbReference type="AlphaFoldDB" id="A0A4Y2VC75"/>
<gene>
    <name evidence="2" type="ORF">AVEN_236645_1</name>
</gene>
<sequence>MMNVTKTREGFIAEYNNTLACGQLLFLKTAQFQPHNAKFVCPNVPFYCLLLVLLANLRVALILQAGVQQKRSAATSSRGYYHRCEKGRHQGFVGDVEAASGCCSPGT</sequence>
<name>A0A4Y2VC75_ARAVE</name>
<keyword evidence="1" id="KW-0472">Membrane</keyword>
<evidence type="ECO:0000313" key="3">
    <source>
        <dbReference type="Proteomes" id="UP000499080"/>
    </source>
</evidence>
<protein>
    <submittedName>
        <fullName evidence="2">Uncharacterized protein</fullName>
    </submittedName>
</protein>
<keyword evidence="1" id="KW-0812">Transmembrane</keyword>
<accession>A0A4Y2VC75</accession>